<organism evidence="2 3">
    <name type="scientific">Lacunisphaera limnophila</name>
    <dbReference type="NCBI Taxonomy" id="1838286"/>
    <lineage>
        <taxon>Bacteria</taxon>
        <taxon>Pseudomonadati</taxon>
        <taxon>Verrucomicrobiota</taxon>
        <taxon>Opitutia</taxon>
        <taxon>Opitutales</taxon>
        <taxon>Opitutaceae</taxon>
        <taxon>Lacunisphaera</taxon>
    </lineage>
</organism>
<feature type="domain" description="Urease accessory protein UreE C-terminal" evidence="1">
    <location>
        <begin position="72"/>
        <end position="154"/>
    </location>
</feature>
<dbReference type="AlphaFoldDB" id="A0A1D8AWI3"/>
<name>A0A1D8AWI3_9BACT</name>
<gene>
    <name evidence="2" type="primary">ureE</name>
    <name evidence="2" type="ORF">Verru16b_02337</name>
</gene>
<accession>A0A1D8AWI3</accession>
<dbReference type="KEGG" id="obg:Verru16b_02337"/>
<reference evidence="2 3" key="1">
    <citation type="submission" date="2016-06" db="EMBL/GenBank/DDBJ databases">
        <title>Three novel species with peptidoglycan cell walls form the new genus Lacunisphaera gen. nov. in the family Opitutaceae of the verrucomicrobial subdivision 4.</title>
        <authorList>
            <person name="Rast P."/>
            <person name="Gloeckner I."/>
            <person name="Jogler M."/>
            <person name="Boedeker C."/>
            <person name="Jeske O."/>
            <person name="Wiegand S."/>
            <person name="Reinhardt R."/>
            <person name="Schumann P."/>
            <person name="Rohde M."/>
            <person name="Spring S."/>
            <person name="Gloeckner F.O."/>
            <person name="Jogler C."/>
        </authorList>
    </citation>
    <scope>NUCLEOTIDE SEQUENCE [LARGE SCALE GENOMIC DNA]</scope>
    <source>
        <strain evidence="2 3">IG16b</strain>
    </source>
</reference>
<evidence type="ECO:0000259" key="1">
    <source>
        <dbReference type="Pfam" id="PF05194"/>
    </source>
</evidence>
<dbReference type="Pfam" id="PF05194">
    <property type="entry name" value="UreE_C"/>
    <property type="match status" value="1"/>
</dbReference>
<dbReference type="Proteomes" id="UP000095228">
    <property type="component" value="Chromosome"/>
</dbReference>
<dbReference type="OrthoDB" id="193268at2"/>
<dbReference type="STRING" id="1838286.Verru16b_02337"/>
<sequence length="154" mass="16860">MLQLIHAPIIEPDASLGEFLLAVERITLAKRIWRGTAADGQEFGFELERALQPGDTFWQTAAARYVVQQIPEPVLEVSLDVAPSAAAGIGWAVGNLHLELQAEPARLLAPDEPAVRQLFERLKVPFKPTTAIFRPGRFARGAASTHELGPSHKH</sequence>
<dbReference type="EMBL" id="CP016094">
    <property type="protein sequence ID" value="AOS45258.1"/>
    <property type="molecule type" value="Genomic_DNA"/>
</dbReference>
<dbReference type="GO" id="GO:0019627">
    <property type="term" value="P:urea metabolic process"/>
    <property type="evidence" value="ECO:0007669"/>
    <property type="project" value="InterPro"/>
</dbReference>
<dbReference type="SUPFAM" id="SSF69737">
    <property type="entry name" value="Urease metallochaperone UreE, C-terminal domain"/>
    <property type="match status" value="1"/>
</dbReference>
<keyword evidence="3" id="KW-1185">Reference proteome</keyword>
<evidence type="ECO:0000313" key="3">
    <source>
        <dbReference type="Proteomes" id="UP000095228"/>
    </source>
</evidence>
<dbReference type="RefSeq" id="WP_069962431.1">
    <property type="nucleotide sequence ID" value="NZ_CP016094.1"/>
</dbReference>
<evidence type="ECO:0000313" key="2">
    <source>
        <dbReference type="EMBL" id="AOS45258.1"/>
    </source>
</evidence>
<protein>
    <submittedName>
        <fullName evidence="2">Urease accessory protein UreE</fullName>
    </submittedName>
</protein>
<dbReference type="GO" id="GO:0065003">
    <property type="term" value="P:protein-containing complex assembly"/>
    <property type="evidence" value="ECO:0007669"/>
    <property type="project" value="InterPro"/>
</dbReference>
<dbReference type="Gene3D" id="3.30.70.790">
    <property type="entry name" value="UreE, C-terminal domain"/>
    <property type="match status" value="1"/>
</dbReference>
<dbReference type="InterPro" id="IPR007864">
    <property type="entry name" value="UreE_C_dom"/>
</dbReference>
<proteinExistence type="predicted"/>
<dbReference type="GO" id="GO:0016151">
    <property type="term" value="F:nickel cation binding"/>
    <property type="evidence" value="ECO:0007669"/>
    <property type="project" value="InterPro"/>
</dbReference>